<keyword evidence="2 4" id="KW-0808">Transferase</keyword>
<dbReference type="InterPro" id="IPR018484">
    <property type="entry name" value="FGGY_N"/>
</dbReference>
<accession>A0AA41BXN6</accession>
<evidence type="ECO:0000256" key="2">
    <source>
        <dbReference type="ARBA" id="ARBA00022679"/>
    </source>
</evidence>
<evidence type="ECO:0000259" key="6">
    <source>
        <dbReference type="Pfam" id="PF02782"/>
    </source>
</evidence>
<evidence type="ECO:0000259" key="5">
    <source>
        <dbReference type="Pfam" id="PF00370"/>
    </source>
</evidence>
<dbReference type="Proteomes" id="UP000705283">
    <property type="component" value="Unassembled WGS sequence"/>
</dbReference>
<dbReference type="InterPro" id="IPR050406">
    <property type="entry name" value="FGGY_Carb_Kinase"/>
</dbReference>
<evidence type="ECO:0000256" key="3">
    <source>
        <dbReference type="ARBA" id="ARBA00022777"/>
    </source>
</evidence>
<dbReference type="GO" id="GO:0016301">
    <property type="term" value="F:kinase activity"/>
    <property type="evidence" value="ECO:0007669"/>
    <property type="project" value="UniProtKB-KW"/>
</dbReference>
<organism evidence="7 8">
    <name type="scientific">Rouxiella silvae</name>
    <dbReference type="NCBI Taxonomy" id="1646373"/>
    <lineage>
        <taxon>Bacteria</taxon>
        <taxon>Pseudomonadati</taxon>
        <taxon>Pseudomonadota</taxon>
        <taxon>Gammaproteobacteria</taxon>
        <taxon>Enterobacterales</taxon>
        <taxon>Yersiniaceae</taxon>
        <taxon>Rouxiella</taxon>
    </lineage>
</organism>
<comment type="similarity">
    <text evidence="1 4">Belongs to the FGGY kinase family.</text>
</comment>
<dbReference type="InterPro" id="IPR018485">
    <property type="entry name" value="FGGY_C"/>
</dbReference>
<gene>
    <name evidence="7" type="ORF">ITX54_13970</name>
</gene>
<feature type="domain" description="Carbohydrate kinase FGGY C-terminal" evidence="6">
    <location>
        <begin position="258"/>
        <end position="441"/>
    </location>
</feature>
<evidence type="ECO:0000256" key="4">
    <source>
        <dbReference type="RuleBase" id="RU003733"/>
    </source>
</evidence>
<protein>
    <submittedName>
        <fullName evidence="7">Carbohydrate kinase</fullName>
    </submittedName>
</protein>
<name>A0AA41BXN6_9GAMM</name>
<dbReference type="RefSeq" id="WP_194978229.1">
    <property type="nucleotide sequence ID" value="NZ_JADMKS010000005.1"/>
</dbReference>
<comment type="caution">
    <text evidence="7">The sequence shown here is derived from an EMBL/GenBank/DDBJ whole genome shotgun (WGS) entry which is preliminary data.</text>
</comment>
<dbReference type="InterPro" id="IPR018483">
    <property type="entry name" value="Carb_kinase_FGGY_CS"/>
</dbReference>
<evidence type="ECO:0000313" key="8">
    <source>
        <dbReference type="Proteomes" id="UP000705283"/>
    </source>
</evidence>
<feature type="domain" description="Carbohydrate kinase FGGY N-terminal" evidence="5">
    <location>
        <begin position="5"/>
        <end position="249"/>
    </location>
</feature>
<proteinExistence type="inferred from homology"/>
<evidence type="ECO:0000256" key="1">
    <source>
        <dbReference type="ARBA" id="ARBA00009156"/>
    </source>
</evidence>
<reference evidence="7" key="2">
    <citation type="submission" date="2022-09" db="EMBL/GenBank/DDBJ databases">
        <title>Rouxiella aceris sp. nov., isolated from tree sap and emended description of the genus Rhouxiella.</title>
        <authorList>
            <person name="Kim I.S."/>
        </authorList>
    </citation>
    <scope>NUCLEOTIDE SEQUENCE</scope>
    <source>
        <strain evidence="7">SAP-2</strain>
    </source>
</reference>
<dbReference type="PROSITE" id="PS00445">
    <property type="entry name" value="FGGY_KINASES_2"/>
    <property type="match status" value="1"/>
</dbReference>
<dbReference type="Pfam" id="PF02782">
    <property type="entry name" value="FGGY_C"/>
    <property type="match status" value="1"/>
</dbReference>
<dbReference type="InterPro" id="IPR043129">
    <property type="entry name" value="ATPase_NBD"/>
</dbReference>
<reference evidence="7" key="1">
    <citation type="submission" date="2020-11" db="EMBL/GenBank/DDBJ databases">
        <authorList>
            <person name="Lee S.D."/>
        </authorList>
    </citation>
    <scope>NUCLEOTIDE SEQUENCE</scope>
    <source>
        <strain evidence="7">SAP-2</strain>
    </source>
</reference>
<dbReference type="PIRSF" id="PIRSF000538">
    <property type="entry name" value="GlpK"/>
    <property type="match status" value="1"/>
</dbReference>
<evidence type="ECO:0000313" key="7">
    <source>
        <dbReference type="EMBL" id="MBF6637768.1"/>
    </source>
</evidence>
<dbReference type="GO" id="GO:0005975">
    <property type="term" value="P:carbohydrate metabolic process"/>
    <property type="evidence" value="ECO:0007669"/>
    <property type="project" value="InterPro"/>
</dbReference>
<dbReference type="Pfam" id="PF00370">
    <property type="entry name" value="FGGY_N"/>
    <property type="match status" value="1"/>
</dbReference>
<dbReference type="Gene3D" id="3.30.420.40">
    <property type="match status" value="2"/>
</dbReference>
<keyword evidence="3 4" id="KW-0418">Kinase</keyword>
<dbReference type="PANTHER" id="PTHR43095">
    <property type="entry name" value="SUGAR KINASE"/>
    <property type="match status" value="1"/>
</dbReference>
<dbReference type="PANTHER" id="PTHR43095:SF3">
    <property type="entry name" value="L-XYLULOSE_3-KETO-L-GULONATE KINASE"/>
    <property type="match status" value="1"/>
</dbReference>
<dbReference type="AlphaFoldDB" id="A0AA41BXN6"/>
<dbReference type="CDD" id="cd07802">
    <property type="entry name" value="ASKHA_NBD_FGGY_EcLyxK-like"/>
    <property type="match status" value="1"/>
</dbReference>
<sequence>MSQCLLGIDAGNTMIKAVLFDLQGKVLSVAECAGETHQPQPGFAERPLEDIYHGVTRAIRDCRAQAAQLNLQVIAVGAAGHGNGLYALDKQRRPLLGIQSIDHRAATRVHELEIDGGDRAIYQRSLQKPWPAATPILLSWLKRHQLDVYRQLGHVLFAKDVIVHFLSGEISGDYSDAAGAGLLYYANRNYDSELMALYDIADALPLLPPLHESCEVVGTVTQKAAELTGLLAGTPIVAGIFDVVASAVGSGVVNTGEASIVAGTWSINQVVVDKPDYLRPVFMNSVIECDRYMAIEASATSAANLDWFLREFDDGRAGQGATRSSDIVASVTPNNQLPIYHPYLYSSRKAGPAKAGFYGLGGWHTRADMLYALFEGVIFAHRAHIDRLRAAGIAFEQATLSGGAARSSIWPQMFADVLGIPIRVTRCKETGALGAAICAGVGVGIWSNLSTGVAQVVTVSPQPLLPRAELLAFHEPRYRLFKKLETVMSDIWQAEENADRT</sequence>
<dbReference type="SUPFAM" id="SSF53067">
    <property type="entry name" value="Actin-like ATPase domain"/>
    <property type="match status" value="2"/>
</dbReference>
<dbReference type="EMBL" id="JADMKS010000005">
    <property type="protein sequence ID" value="MBF6637768.1"/>
    <property type="molecule type" value="Genomic_DNA"/>
</dbReference>
<dbReference type="InterPro" id="IPR000577">
    <property type="entry name" value="Carb_kinase_FGGY"/>
</dbReference>
<dbReference type="GO" id="GO:0016773">
    <property type="term" value="F:phosphotransferase activity, alcohol group as acceptor"/>
    <property type="evidence" value="ECO:0007669"/>
    <property type="project" value="InterPro"/>
</dbReference>